<reference evidence="2 3" key="1">
    <citation type="journal article" date="2008" name="Int. J. Syst. Evol. Microbiol.">
        <title>Tessaracoccus flavescens sp. nov., isolated from marine sediment.</title>
        <authorList>
            <person name="Lee D.W."/>
            <person name="Lee S.D."/>
        </authorList>
    </citation>
    <scope>NUCLEOTIDE SEQUENCE [LARGE SCALE GENOMIC DNA]</scope>
    <source>
        <strain evidence="2 3">SST-39T</strain>
    </source>
</reference>
<dbReference type="Pfam" id="PF04480">
    <property type="entry name" value="DUF559"/>
    <property type="match status" value="1"/>
</dbReference>
<dbReference type="KEGG" id="tfa:BW733_03465"/>
<evidence type="ECO:0000313" key="2">
    <source>
        <dbReference type="EMBL" id="AQP50031.1"/>
    </source>
</evidence>
<sequence>MIDEALRRRAIMLPRLRRALQLTPNRRGNRLRRELVADSRDEPWSELEREAHRLLLAAGVTGWKSNHAVDIEGQRFYLDVAIPELRLAIELQGEQHHGTQDAFHRDRGRGRAIARAGWLALRFTAQSLDELVETTLEVAATRRRRLRAEAA</sequence>
<dbReference type="AlphaFoldDB" id="A0A1Q2CVA3"/>
<accession>A0A1Q2CVA3</accession>
<keyword evidence="3" id="KW-1185">Reference proteome</keyword>
<organism evidence="2 3">
    <name type="scientific">Tessaracoccus flavescens</name>
    <dbReference type="NCBI Taxonomy" id="399497"/>
    <lineage>
        <taxon>Bacteria</taxon>
        <taxon>Bacillati</taxon>
        <taxon>Actinomycetota</taxon>
        <taxon>Actinomycetes</taxon>
        <taxon>Propionibacteriales</taxon>
        <taxon>Propionibacteriaceae</taxon>
        <taxon>Tessaracoccus</taxon>
    </lineage>
</organism>
<dbReference type="RefSeq" id="WP_077347911.1">
    <property type="nucleotide sequence ID" value="NZ_CP019607.1"/>
</dbReference>
<dbReference type="InterPro" id="IPR007569">
    <property type="entry name" value="DUF559"/>
</dbReference>
<dbReference type="Proteomes" id="UP000188235">
    <property type="component" value="Chromosome"/>
</dbReference>
<dbReference type="OrthoDB" id="4310518at2"/>
<protein>
    <recommendedName>
        <fullName evidence="1">DUF559 domain-containing protein</fullName>
    </recommendedName>
</protein>
<dbReference type="STRING" id="399497.BW733_03465"/>
<gene>
    <name evidence="2" type="ORF">BW733_03465</name>
</gene>
<dbReference type="Gene3D" id="3.40.960.10">
    <property type="entry name" value="VSR Endonuclease"/>
    <property type="match status" value="1"/>
</dbReference>
<dbReference type="InterPro" id="IPR011335">
    <property type="entry name" value="Restrct_endonuc-II-like"/>
</dbReference>
<evidence type="ECO:0000313" key="3">
    <source>
        <dbReference type="Proteomes" id="UP000188235"/>
    </source>
</evidence>
<feature type="domain" description="DUF559" evidence="1">
    <location>
        <begin position="46"/>
        <end position="137"/>
    </location>
</feature>
<dbReference type="EMBL" id="CP019607">
    <property type="protein sequence ID" value="AQP50031.1"/>
    <property type="molecule type" value="Genomic_DNA"/>
</dbReference>
<evidence type="ECO:0000259" key="1">
    <source>
        <dbReference type="Pfam" id="PF04480"/>
    </source>
</evidence>
<dbReference type="SUPFAM" id="SSF52980">
    <property type="entry name" value="Restriction endonuclease-like"/>
    <property type="match status" value="1"/>
</dbReference>
<name>A0A1Q2CVA3_9ACTN</name>
<proteinExistence type="predicted"/>